<gene>
    <name evidence="1" type="ORF">CPOL0286_LOCUS19578</name>
</gene>
<dbReference type="AlphaFoldDB" id="A0A7S4KKF4"/>
<accession>A0A7S4KKF4</accession>
<organism evidence="1">
    <name type="scientific">Prymnesium polylepis</name>
    <dbReference type="NCBI Taxonomy" id="72548"/>
    <lineage>
        <taxon>Eukaryota</taxon>
        <taxon>Haptista</taxon>
        <taxon>Haptophyta</taxon>
        <taxon>Prymnesiophyceae</taxon>
        <taxon>Prymnesiales</taxon>
        <taxon>Prymnesiaceae</taxon>
        <taxon>Prymnesium</taxon>
    </lineage>
</organism>
<sequence length="230" mass="25430">MPRLHKQHKQPLDPTFETKLSSNKFVGASDVTLVHCAHIADLNGMSARARACVHPGLVSQRAGHKGKPQNTALLNTTKFLPQEKLAWALKHMLALHDMLQRRLATAVVARSDVTFVERFNDKLLRLLPMVPLDAQMFYLGSSHGEAYNNAKQSHFRLHNHTVVNGTNGLILRREHSGTTIPGPGVYVAFQAGAVAAVRPLIASVDAMMSIQTRPFLAPTPVYRSKDHLAW</sequence>
<evidence type="ECO:0000313" key="1">
    <source>
        <dbReference type="EMBL" id="CAE2297028.1"/>
    </source>
</evidence>
<name>A0A7S4KKF4_9EUKA</name>
<dbReference type="EMBL" id="HBKO01042587">
    <property type="protein sequence ID" value="CAE2297028.1"/>
    <property type="molecule type" value="Transcribed_RNA"/>
</dbReference>
<reference evidence="1" key="1">
    <citation type="submission" date="2021-01" db="EMBL/GenBank/DDBJ databases">
        <authorList>
            <person name="Corre E."/>
            <person name="Pelletier E."/>
            <person name="Niang G."/>
            <person name="Scheremetjew M."/>
            <person name="Finn R."/>
            <person name="Kale V."/>
            <person name="Holt S."/>
            <person name="Cochrane G."/>
            <person name="Meng A."/>
            <person name="Brown T."/>
            <person name="Cohen L."/>
        </authorList>
    </citation>
    <scope>NUCLEOTIDE SEQUENCE</scope>
    <source>
        <strain evidence="1">UIO037</strain>
    </source>
</reference>
<proteinExistence type="predicted"/>
<protein>
    <submittedName>
        <fullName evidence="1">Uncharacterized protein</fullName>
    </submittedName>
</protein>